<dbReference type="InParanoid" id="B2A230"/>
<protein>
    <recommendedName>
        <fullName evidence="1">Pyruvate kinase C-terminal domain-containing protein</fullName>
    </recommendedName>
</protein>
<dbReference type="EMBL" id="CP001034">
    <property type="protein sequence ID" value="ACB84835.1"/>
    <property type="molecule type" value="Genomic_DNA"/>
</dbReference>
<dbReference type="STRING" id="457570.Nther_1252"/>
<reference evidence="2 3" key="1">
    <citation type="submission" date="2008-04" db="EMBL/GenBank/DDBJ databases">
        <title>Complete sequence of chromosome of Natranaerobius thermophilus JW/NM-WN-LF.</title>
        <authorList>
            <consortium name="US DOE Joint Genome Institute"/>
            <person name="Copeland A."/>
            <person name="Lucas S."/>
            <person name="Lapidus A."/>
            <person name="Glavina del Rio T."/>
            <person name="Dalin E."/>
            <person name="Tice H."/>
            <person name="Bruce D."/>
            <person name="Goodwin L."/>
            <person name="Pitluck S."/>
            <person name="Chertkov O."/>
            <person name="Brettin T."/>
            <person name="Detter J.C."/>
            <person name="Han C."/>
            <person name="Kuske C.R."/>
            <person name="Schmutz J."/>
            <person name="Larimer F."/>
            <person name="Land M."/>
            <person name="Hauser L."/>
            <person name="Kyrpides N."/>
            <person name="Lykidis A."/>
            <person name="Mesbah N.M."/>
            <person name="Wiegel J."/>
        </authorList>
    </citation>
    <scope>NUCLEOTIDE SEQUENCE [LARGE SCALE GENOMIC DNA]</scope>
    <source>
        <strain evidence="3">ATCC BAA-1301 / DSM 18059 / JW/NM-WN-LF</strain>
    </source>
</reference>
<dbReference type="KEGG" id="nth:Nther_1252"/>
<evidence type="ECO:0000313" key="2">
    <source>
        <dbReference type="EMBL" id="ACB84835.1"/>
    </source>
</evidence>
<dbReference type="PIRSF" id="PIRSF016138">
    <property type="entry name" value="UCP016138"/>
    <property type="match status" value="1"/>
</dbReference>
<evidence type="ECO:0000259" key="1">
    <source>
        <dbReference type="Pfam" id="PF02887"/>
    </source>
</evidence>
<dbReference type="HOGENOM" id="CLU_095207_1_0_9"/>
<feature type="domain" description="Pyruvate kinase C-terminal" evidence="1">
    <location>
        <begin position="16"/>
        <end position="159"/>
    </location>
</feature>
<evidence type="ECO:0000313" key="3">
    <source>
        <dbReference type="Proteomes" id="UP000001683"/>
    </source>
</evidence>
<dbReference type="eggNOG" id="COG1751">
    <property type="taxonomic scope" value="Bacteria"/>
</dbReference>
<sequence length="185" mass="19764">MITFENSGQDNTNRALELAVERGKELGVTDYIVASNNGDTALILADLLKDQEANINCVTHHVGFKEPGQDEMSQENREKLSNQGISVLTTTHLFANIERAVTNEFGGLYPGGIVSATLRCFGQGVKVTFEISTMALDAGLIPYGKKVIAIGGSGRGADSAVVITPAHGKDFFKTSLHEIICKPAL</sequence>
<reference evidence="2 3" key="2">
    <citation type="journal article" date="2011" name="J. Bacteriol.">
        <title>Complete genome sequence of the anaerobic, halophilic alkalithermophile Natranaerobius thermophilus JW/NM-WN-LF.</title>
        <authorList>
            <person name="Zhao B."/>
            <person name="Mesbah N.M."/>
            <person name="Dalin E."/>
            <person name="Goodwin L."/>
            <person name="Nolan M."/>
            <person name="Pitluck S."/>
            <person name="Chertkov O."/>
            <person name="Brettin T.S."/>
            <person name="Han J."/>
            <person name="Larimer F.W."/>
            <person name="Land M.L."/>
            <person name="Hauser L."/>
            <person name="Kyrpides N."/>
            <person name="Wiegel J."/>
        </authorList>
    </citation>
    <scope>NUCLEOTIDE SEQUENCE [LARGE SCALE GENOMIC DNA]</scope>
    <source>
        <strain evidence="3">ATCC BAA-1301 / DSM 18059 / JW/NM-WN-LF</strain>
    </source>
</reference>
<dbReference type="InterPro" id="IPR015795">
    <property type="entry name" value="Pyrv_Knase_C"/>
</dbReference>
<dbReference type="Gene3D" id="3.40.1380.20">
    <property type="entry name" value="Pyruvate kinase, C-terminal domain"/>
    <property type="match status" value="1"/>
</dbReference>
<dbReference type="InterPro" id="IPR036918">
    <property type="entry name" value="Pyrv_Knase_C_sf"/>
</dbReference>
<dbReference type="SUPFAM" id="SSF52935">
    <property type="entry name" value="PK C-terminal domain-like"/>
    <property type="match status" value="1"/>
</dbReference>
<dbReference type="InterPro" id="IPR015074">
    <property type="entry name" value="DUF1867"/>
</dbReference>
<name>B2A230_NATTJ</name>
<proteinExistence type="predicted"/>
<organism evidence="2 3">
    <name type="scientific">Natranaerobius thermophilus (strain ATCC BAA-1301 / DSM 18059 / JW/NM-WN-LF)</name>
    <dbReference type="NCBI Taxonomy" id="457570"/>
    <lineage>
        <taxon>Bacteria</taxon>
        <taxon>Bacillati</taxon>
        <taxon>Bacillota</taxon>
        <taxon>Clostridia</taxon>
        <taxon>Natranaerobiales</taxon>
        <taxon>Natranaerobiaceae</taxon>
        <taxon>Natranaerobius</taxon>
    </lineage>
</organism>
<dbReference type="Proteomes" id="UP000001683">
    <property type="component" value="Chromosome"/>
</dbReference>
<keyword evidence="3" id="KW-1185">Reference proteome</keyword>
<gene>
    <name evidence="2" type="ordered locus">Nther_1252</name>
</gene>
<accession>B2A230</accession>
<dbReference type="Pfam" id="PF02887">
    <property type="entry name" value="PK_C"/>
    <property type="match status" value="1"/>
</dbReference>
<dbReference type="AlphaFoldDB" id="B2A230"/>